<keyword evidence="4 7" id="KW-0285">Flavoprotein</keyword>
<proteinExistence type="inferred from homology"/>
<evidence type="ECO:0000256" key="7">
    <source>
        <dbReference type="RuleBase" id="RU004182"/>
    </source>
</evidence>
<evidence type="ECO:0000256" key="5">
    <source>
        <dbReference type="ARBA" id="ARBA00022827"/>
    </source>
</evidence>
<keyword evidence="6 7" id="KW-0157">Chromophore</keyword>
<dbReference type="InterPro" id="IPR005101">
    <property type="entry name" value="Cryptochr/Photolyase_FAD-bd"/>
</dbReference>
<dbReference type="Gene3D" id="3.40.50.620">
    <property type="entry name" value="HUPs"/>
    <property type="match status" value="1"/>
</dbReference>
<dbReference type="PROSITE" id="PS00394">
    <property type="entry name" value="DNA_PHOTOLYASES_1_1"/>
    <property type="match status" value="1"/>
</dbReference>
<evidence type="ECO:0000313" key="10">
    <source>
        <dbReference type="Proteomes" id="UP001324185"/>
    </source>
</evidence>
<dbReference type="InterPro" id="IPR036134">
    <property type="entry name" value="Crypto/Photolyase_FAD-like_sf"/>
</dbReference>
<dbReference type="InterPro" id="IPR002081">
    <property type="entry name" value="Cryptochrome/DNA_photolyase_1"/>
</dbReference>
<dbReference type="InterPro" id="IPR036155">
    <property type="entry name" value="Crypto/Photolyase_N_sf"/>
</dbReference>
<dbReference type="EMBL" id="CP140158">
    <property type="protein sequence ID" value="WQG86332.1"/>
    <property type="molecule type" value="Genomic_DNA"/>
</dbReference>
<evidence type="ECO:0000256" key="2">
    <source>
        <dbReference type="ARBA" id="ARBA00001974"/>
    </source>
</evidence>
<reference evidence="9 10" key="1">
    <citation type="submission" date="2023-11" db="EMBL/GenBank/DDBJ databases">
        <title>MicrobeMod: A computational toolkit for identifying prokaryotic methylation and restriction-modification with nanopore sequencing.</title>
        <authorList>
            <person name="Crits-Christoph A."/>
            <person name="Kang S.C."/>
            <person name="Lee H."/>
            <person name="Ostrov N."/>
        </authorList>
    </citation>
    <scope>NUCLEOTIDE SEQUENCE [LARGE SCALE GENOMIC DNA]</scope>
    <source>
        <strain evidence="9 10">DSMZ 16071</strain>
    </source>
</reference>
<dbReference type="PANTHER" id="PTHR11455">
    <property type="entry name" value="CRYPTOCHROME"/>
    <property type="match status" value="1"/>
</dbReference>
<dbReference type="Pfam" id="PF00875">
    <property type="entry name" value="DNA_photolyase"/>
    <property type="match status" value="1"/>
</dbReference>
<dbReference type="Gene3D" id="1.25.40.80">
    <property type="match status" value="1"/>
</dbReference>
<dbReference type="PROSITE" id="PS51645">
    <property type="entry name" value="PHR_CRY_ALPHA_BETA"/>
    <property type="match status" value="1"/>
</dbReference>
<dbReference type="SUPFAM" id="SSF48173">
    <property type="entry name" value="Cryptochrome/photolyase FAD-binding domain"/>
    <property type="match status" value="1"/>
</dbReference>
<dbReference type="EC" id="4.1.99.3" evidence="9"/>
<evidence type="ECO:0000256" key="4">
    <source>
        <dbReference type="ARBA" id="ARBA00022630"/>
    </source>
</evidence>
<dbReference type="SUPFAM" id="SSF52425">
    <property type="entry name" value="Cryptochrome/photolyase, N-terminal domain"/>
    <property type="match status" value="1"/>
</dbReference>
<gene>
    <name evidence="9" type="ORF">SR900_05450</name>
</gene>
<comment type="cofactor">
    <cofactor evidence="1">
        <name>(6R)-5,10-methylene-5,6,7,8-tetrahydrofolate</name>
        <dbReference type="ChEBI" id="CHEBI:15636"/>
    </cofactor>
</comment>
<evidence type="ECO:0000313" key="9">
    <source>
        <dbReference type="EMBL" id="WQG86332.1"/>
    </source>
</evidence>
<keyword evidence="9" id="KW-0456">Lyase</keyword>
<comment type="similarity">
    <text evidence="7">Belongs to the DNA photolyase family.</text>
</comment>
<feature type="domain" description="Photolyase/cryptochrome alpha/beta" evidence="8">
    <location>
        <begin position="3"/>
        <end position="133"/>
    </location>
</feature>
<dbReference type="InterPro" id="IPR018394">
    <property type="entry name" value="DNA_photolyase_1_CS_C"/>
</dbReference>
<dbReference type="PANTHER" id="PTHR11455:SF9">
    <property type="entry name" value="CRYPTOCHROME CIRCADIAN CLOCK 5 ISOFORM X1"/>
    <property type="match status" value="1"/>
</dbReference>
<dbReference type="InterPro" id="IPR014729">
    <property type="entry name" value="Rossmann-like_a/b/a_fold"/>
</dbReference>
<dbReference type="RefSeq" id="WP_018624372.1">
    <property type="nucleotide sequence ID" value="NZ_CP140158.1"/>
</dbReference>
<evidence type="ECO:0000256" key="6">
    <source>
        <dbReference type="ARBA" id="ARBA00022991"/>
    </source>
</evidence>
<name>A0ABZ0X6V2_9GAMM</name>
<accession>A0ABZ0X6V2</accession>
<evidence type="ECO:0000259" key="8">
    <source>
        <dbReference type="PROSITE" id="PS51645"/>
    </source>
</evidence>
<dbReference type="InterPro" id="IPR006050">
    <property type="entry name" value="DNA_photolyase_N"/>
</dbReference>
<sequence>MSGINIVWLKRDLRLTDHEPLQLACDRPEPFILLYIFEPSLLSDPHYSTRHWRFVWQSLCDIEQKLKPYGGRLVITQGEALDTLEAIRNVTNITTIFSYQEVGINRTFDRDIKVKRWCENHQIQWRESSYGAVIRGARHRKQWDAHWKQVMRAPLAQPNLKKAIWYEGKLNLPPVDSHRWEKPNPQFQTGGMTVAKQVLEDFFDQRGKSYSKYISKPLASRNHCSRLSPYLAWGNLSLRETYQELLANWNRTGWRRSLSALSSRLHWHCHFIQKFESETDIEHRPMNIAYLDFPYRYDDTAKQDYLAWRKGETGYPLVDACMRCLRETGYINFRMRAMLVSFACHHLLLDWRWISHYLAQLFLDFEPGIHYPQIQMQAGVTGINTIRIYNPTKQAQEHDPDGEFIKQWCPELRGLPTEIIHTPWEMSPLEKQLNPITYPDPIVEISESGKRARELLWSFRKHNSVKQEASRILQTHVRPSKS</sequence>
<dbReference type="Proteomes" id="UP001324185">
    <property type="component" value="Chromosome"/>
</dbReference>
<evidence type="ECO:0000256" key="1">
    <source>
        <dbReference type="ARBA" id="ARBA00001932"/>
    </source>
</evidence>
<evidence type="ECO:0000256" key="3">
    <source>
        <dbReference type="ARBA" id="ARBA00005862"/>
    </source>
</evidence>
<keyword evidence="5 7" id="KW-0274">FAD</keyword>
<comment type="cofactor">
    <cofactor evidence="2">
        <name>FAD</name>
        <dbReference type="ChEBI" id="CHEBI:57692"/>
    </cofactor>
</comment>
<dbReference type="GO" id="GO:0003904">
    <property type="term" value="F:deoxyribodipyrimidine photo-lyase activity"/>
    <property type="evidence" value="ECO:0007669"/>
    <property type="project" value="UniProtKB-EC"/>
</dbReference>
<organism evidence="9 10">
    <name type="scientific">Kangiella aquimarina</name>
    <dbReference type="NCBI Taxonomy" id="261965"/>
    <lineage>
        <taxon>Bacteria</taxon>
        <taxon>Pseudomonadati</taxon>
        <taxon>Pseudomonadota</taxon>
        <taxon>Gammaproteobacteria</taxon>
        <taxon>Kangiellales</taxon>
        <taxon>Kangiellaceae</taxon>
        <taxon>Kangiella</taxon>
    </lineage>
</organism>
<keyword evidence="10" id="KW-1185">Reference proteome</keyword>
<protein>
    <submittedName>
        <fullName evidence="9">Deoxyribodipyrimidine photo-lyase</fullName>
        <ecNumber evidence="9">4.1.99.3</ecNumber>
    </submittedName>
</protein>
<comment type="similarity">
    <text evidence="3">Belongs to the DNA photolyase class-1 family.</text>
</comment>
<dbReference type="Pfam" id="PF03441">
    <property type="entry name" value="FAD_binding_7"/>
    <property type="match status" value="1"/>
</dbReference>
<dbReference type="PRINTS" id="PR00147">
    <property type="entry name" value="DNAPHOTLYASE"/>
</dbReference>
<dbReference type="Gene3D" id="1.10.579.10">
    <property type="entry name" value="DNA Cyclobutane Dipyrimidine Photolyase, subunit A, domain 3"/>
    <property type="match status" value="1"/>
</dbReference>